<name>A0ABD5FPN8_ENTCA</name>
<dbReference type="RefSeq" id="WP_140966480.1">
    <property type="nucleotide sequence ID" value="NZ_CABHBI010000010.1"/>
</dbReference>
<protein>
    <submittedName>
        <fullName evidence="2">DUF2065 family protein</fullName>
    </submittedName>
</protein>
<evidence type="ECO:0000313" key="2">
    <source>
        <dbReference type="EMBL" id="MDT2984036.1"/>
    </source>
</evidence>
<dbReference type="EMBL" id="JARQDZ010000012">
    <property type="protein sequence ID" value="MDT2984036.1"/>
    <property type="molecule type" value="Genomic_DNA"/>
</dbReference>
<keyword evidence="1" id="KW-0472">Membrane</keyword>
<keyword evidence="1" id="KW-1133">Transmembrane helix</keyword>
<dbReference type="AlphaFoldDB" id="A0ABD5FPN8"/>
<accession>A0ABD5FPN8</accession>
<feature type="transmembrane region" description="Helical" evidence="1">
    <location>
        <begin position="12"/>
        <end position="32"/>
    </location>
</feature>
<evidence type="ECO:0000313" key="3">
    <source>
        <dbReference type="Proteomes" id="UP001253851"/>
    </source>
</evidence>
<proteinExistence type="predicted"/>
<evidence type="ECO:0000256" key="1">
    <source>
        <dbReference type="SAM" id="Phobius"/>
    </source>
</evidence>
<dbReference type="Proteomes" id="UP001253851">
    <property type="component" value="Unassembled WGS sequence"/>
</dbReference>
<organism evidence="2 3">
    <name type="scientific">Enterococcus casseliflavus</name>
    <name type="common">Enterococcus flavescens</name>
    <dbReference type="NCBI Taxonomy" id="37734"/>
    <lineage>
        <taxon>Bacteria</taxon>
        <taxon>Bacillati</taxon>
        <taxon>Bacillota</taxon>
        <taxon>Bacilli</taxon>
        <taxon>Lactobacillales</taxon>
        <taxon>Enterococcaceae</taxon>
        <taxon>Enterococcus</taxon>
    </lineage>
</organism>
<sequence>MDTVQHHSHTLMNIAIAVGLVAIIGGAAFVFFPDLTKQMLAKITTYVSTLPTK</sequence>
<keyword evidence="1" id="KW-0812">Transmembrane</keyword>
<reference evidence="2 3" key="1">
    <citation type="submission" date="2023-03" db="EMBL/GenBank/DDBJ databases">
        <authorList>
            <person name="Shen W."/>
            <person name="Cai J."/>
        </authorList>
    </citation>
    <scope>NUCLEOTIDE SEQUENCE [LARGE SCALE GENOMIC DNA]</scope>
    <source>
        <strain evidence="2 3">B516</strain>
    </source>
</reference>
<comment type="caution">
    <text evidence="2">The sequence shown here is derived from an EMBL/GenBank/DDBJ whole genome shotgun (WGS) entry which is preliminary data.</text>
</comment>
<gene>
    <name evidence="2" type="ORF">P7I34_15295</name>
</gene>